<dbReference type="EMBL" id="JADIMS010000116">
    <property type="protein sequence ID" value="MBO8450702.1"/>
    <property type="molecule type" value="Genomic_DNA"/>
</dbReference>
<organism evidence="3 4">
    <name type="scientific">Candidatus Avitreponema avistercoris</name>
    <dbReference type="NCBI Taxonomy" id="2840705"/>
    <lineage>
        <taxon>Bacteria</taxon>
        <taxon>Pseudomonadati</taxon>
        <taxon>Spirochaetota</taxon>
        <taxon>Spirochaetia</taxon>
        <taxon>Spirochaetales</taxon>
        <taxon>Candidatus Avitreponema</taxon>
    </lineage>
</organism>
<dbReference type="InterPro" id="IPR018711">
    <property type="entry name" value="NAGPA"/>
</dbReference>
<reference evidence="3" key="2">
    <citation type="journal article" date="2021" name="PeerJ">
        <title>Extensive microbial diversity within the chicken gut microbiome revealed by metagenomics and culture.</title>
        <authorList>
            <person name="Gilroy R."/>
            <person name="Ravi A."/>
            <person name="Getino M."/>
            <person name="Pursley I."/>
            <person name="Horton D.L."/>
            <person name="Alikhan N.F."/>
            <person name="Baker D."/>
            <person name="Gharbi K."/>
            <person name="Hall N."/>
            <person name="Watson M."/>
            <person name="Adriaenssens E.M."/>
            <person name="Foster-Nyarko E."/>
            <person name="Jarju S."/>
            <person name="Secka A."/>
            <person name="Antonio M."/>
            <person name="Oren A."/>
            <person name="Chaudhuri R.R."/>
            <person name="La Ragione R."/>
            <person name="Hildebrand F."/>
            <person name="Pallen M.J."/>
        </authorList>
    </citation>
    <scope>NUCLEOTIDE SEQUENCE</scope>
    <source>
        <strain evidence="3">B3-4054</strain>
    </source>
</reference>
<proteinExistence type="predicted"/>
<evidence type="ECO:0000313" key="4">
    <source>
        <dbReference type="Proteomes" id="UP000823616"/>
    </source>
</evidence>
<keyword evidence="3" id="KW-0326">Glycosidase</keyword>
<name>A0A9D9EMS6_9SPIR</name>
<accession>A0A9D9EMS6</accession>
<feature type="signal peptide" evidence="1">
    <location>
        <begin position="1"/>
        <end position="28"/>
    </location>
</feature>
<evidence type="ECO:0000259" key="2">
    <source>
        <dbReference type="Pfam" id="PF09992"/>
    </source>
</evidence>
<reference evidence="3" key="1">
    <citation type="submission" date="2020-10" db="EMBL/GenBank/DDBJ databases">
        <authorList>
            <person name="Gilroy R."/>
        </authorList>
    </citation>
    <scope>NUCLEOTIDE SEQUENCE</scope>
    <source>
        <strain evidence="3">B3-4054</strain>
    </source>
</reference>
<feature type="domain" description="Phosphodiester glycosidase" evidence="2">
    <location>
        <begin position="124"/>
        <end position="275"/>
    </location>
</feature>
<dbReference type="Proteomes" id="UP000823616">
    <property type="component" value="Unassembled WGS sequence"/>
</dbReference>
<dbReference type="GO" id="GO:0016798">
    <property type="term" value="F:hydrolase activity, acting on glycosyl bonds"/>
    <property type="evidence" value="ECO:0007669"/>
    <property type="project" value="UniProtKB-KW"/>
</dbReference>
<evidence type="ECO:0000256" key="1">
    <source>
        <dbReference type="SAM" id="SignalP"/>
    </source>
</evidence>
<protein>
    <submittedName>
        <fullName evidence="3">Phosphodiester glycosidase family protein</fullName>
    </submittedName>
</protein>
<keyword evidence="1" id="KW-0732">Signal</keyword>
<feature type="chain" id="PRO_5039020151" evidence="1">
    <location>
        <begin position="29"/>
        <end position="306"/>
    </location>
</feature>
<gene>
    <name evidence="3" type="ORF">IAA96_06315</name>
</gene>
<keyword evidence="3" id="KW-0378">Hydrolase</keyword>
<dbReference type="AlphaFoldDB" id="A0A9D9EMS6"/>
<dbReference type="Pfam" id="PF09992">
    <property type="entry name" value="NAGPA"/>
    <property type="match status" value="1"/>
</dbReference>
<comment type="caution">
    <text evidence="3">The sequence shown here is derived from an EMBL/GenBank/DDBJ whole genome shotgun (WGS) entry which is preliminary data.</text>
</comment>
<sequence length="306" mass="32121">MKPGAKQHLFLSLLLVAAALLSGTCATAGRTTVSAAPEAGTNGGEEIHQRLAETLAAARNPCWQECAPGIWTADLPQSACGTEFAAVKIRLDRVTLCASLPSAGETGQPVFSGEFPADFARRTGAAVAVNMTPFAKTGDGLVPVGIYINRGRQYSPPNARYGAVLFFPGGKAEIIPSQDEAASARIRQAEFAFGGFWTVLENGEIRGFPERRNSRTVLGLSRDGETLFLLAAGRPGLLPGGGITFTEGGRLMQALGAEHALQMDGGSSTSLFAGGTQRIPSGAFFFRKKNRKTAVNAGFLPRPVLP</sequence>
<evidence type="ECO:0000313" key="3">
    <source>
        <dbReference type="EMBL" id="MBO8450702.1"/>
    </source>
</evidence>